<name>A0ABT0C8L7_THEVL</name>
<protein>
    <recommendedName>
        <fullName evidence="8">Electron transfer flavoprotein-ubiquinone oxidoreductase</fullName>
        <shortName evidence="8">ETF-QO</shortName>
        <ecNumber evidence="8">1.5.5.1</ecNumber>
    </recommendedName>
</protein>
<dbReference type="InterPro" id="IPR017896">
    <property type="entry name" value="4Fe4S_Fe-S-bd"/>
</dbReference>
<evidence type="ECO:0000256" key="8">
    <source>
        <dbReference type="RuleBase" id="RU366068"/>
    </source>
</evidence>
<dbReference type="SUPFAM" id="SSF54373">
    <property type="entry name" value="FAD-linked reductases, C-terminal domain"/>
    <property type="match status" value="1"/>
</dbReference>
<dbReference type="SUPFAM" id="SSF54862">
    <property type="entry name" value="4Fe-4S ferredoxins"/>
    <property type="match status" value="1"/>
</dbReference>
<dbReference type="PROSITE" id="PS51379">
    <property type="entry name" value="4FE4S_FER_2"/>
    <property type="match status" value="1"/>
</dbReference>
<evidence type="ECO:0000256" key="5">
    <source>
        <dbReference type="ARBA" id="ARBA00023002"/>
    </source>
</evidence>
<dbReference type="Gene3D" id="3.50.50.60">
    <property type="entry name" value="FAD/NAD(P)-binding domain"/>
    <property type="match status" value="1"/>
</dbReference>
<evidence type="ECO:0000256" key="6">
    <source>
        <dbReference type="ARBA" id="ARBA00023004"/>
    </source>
</evidence>
<evidence type="ECO:0000256" key="3">
    <source>
        <dbReference type="ARBA" id="ARBA00022723"/>
    </source>
</evidence>
<organism evidence="10 11">
    <name type="scientific">Thermostichus vulcanus str. 'Rupite'</name>
    <dbReference type="NCBI Taxonomy" id="2813851"/>
    <lineage>
        <taxon>Bacteria</taxon>
        <taxon>Bacillati</taxon>
        <taxon>Cyanobacteriota</taxon>
        <taxon>Cyanophyceae</taxon>
        <taxon>Thermostichales</taxon>
        <taxon>Thermostichaceae</taxon>
        <taxon>Thermostichus</taxon>
    </lineage>
</organism>
<dbReference type="Proteomes" id="UP000830835">
    <property type="component" value="Unassembled WGS sequence"/>
</dbReference>
<comment type="caution">
    <text evidence="10">The sequence shown here is derived from an EMBL/GenBank/DDBJ whole genome shotgun (WGS) entry which is preliminary data.</text>
</comment>
<comment type="cofactor">
    <cofactor evidence="1 8">
        <name>FAD</name>
        <dbReference type="ChEBI" id="CHEBI:57692"/>
    </cofactor>
</comment>
<sequence length="574" mass="63360">MSEAIRYDLLLVGGSSSNLILAHRLLDLAKLSGLKISIAILEKARQFGGHIVSGAICNPQVICKLFPDFESQGFPTEGRVEVNHLSVLGSEQRWDLPEAVIPQGFRKQGQVILTLSHVIRWLAEQLQEKAKGIPNVTLDLFPGFAAHEILYDGERVIGVRASDSGQIYEDCIFADLTCFGDKGFISKDLIEKFQLRPNPQLWSVGVKEVWQIPGSLQGQVWHTLGYPVLDGSFSGGFVYGLKDNRLALGLIIGLDSKNPNLNPQQRLQEFKGHPWIQSLLEGGKLLKYGAAVIPEGGYYSLPTRFGVEGSLLLGDALGVLDVGSLAGVDKAMETGYVAAGLIHDGFLKGNLHIQEAYQQEVMQSSVGQDLYRSRYFREAFLENSRLLEEYLPKVCSSVDAGHPWLGSLQFGLQDPVRRGRETLRAYTLLTGRVSTSAPPPQGYIAPHAAIQADFVAPTAVSVPQPESVYGYFSRPDAVFFAEPRYHEGNHHIVEFSAETCRRCIATYDKLNRPTPCISDCTAEVHHIREQHGIRSHAMSLENCIQCRTCEIICPQLNLRVNPSYEGSGPDFFGL</sequence>
<gene>
    <name evidence="10" type="ORF">JX360_04265</name>
</gene>
<dbReference type="PROSITE" id="PS00198">
    <property type="entry name" value="4FE4S_FER_1"/>
    <property type="match status" value="1"/>
</dbReference>
<keyword evidence="2 8" id="KW-0285">Flavoprotein</keyword>
<keyword evidence="4 8" id="KW-0274">FAD</keyword>
<dbReference type="EMBL" id="JAFIRA010000006">
    <property type="protein sequence ID" value="MCJ2542128.1"/>
    <property type="molecule type" value="Genomic_DNA"/>
</dbReference>
<accession>A0ABT0C8L7</accession>
<keyword evidence="6 8" id="KW-0408">Iron</keyword>
<dbReference type="InterPro" id="IPR036188">
    <property type="entry name" value="FAD/NAD-bd_sf"/>
</dbReference>
<dbReference type="SUPFAM" id="SSF51905">
    <property type="entry name" value="FAD/NAD(P)-binding domain"/>
    <property type="match status" value="1"/>
</dbReference>
<dbReference type="PANTHER" id="PTHR10617:SF107">
    <property type="entry name" value="ELECTRON TRANSFER FLAVOPROTEIN-UBIQUINONE OXIDOREDUCTASE, MITOCHONDRIAL"/>
    <property type="match status" value="1"/>
</dbReference>
<evidence type="ECO:0000313" key="11">
    <source>
        <dbReference type="Proteomes" id="UP000830835"/>
    </source>
</evidence>
<evidence type="ECO:0000256" key="2">
    <source>
        <dbReference type="ARBA" id="ARBA00022630"/>
    </source>
</evidence>
<dbReference type="Gene3D" id="3.30.9.90">
    <property type="match status" value="1"/>
</dbReference>
<proteinExistence type="predicted"/>
<comment type="function">
    <text evidence="8">Accepts electrons from ETF and reduces ubiquinone.</text>
</comment>
<keyword evidence="8" id="KW-0830">Ubiquinone</keyword>
<keyword evidence="5 8" id="KW-0560">Oxidoreductase</keyword>
<dbReference type="PANTHER" id="PTHR10617">
    <property type="entry name" value="ELECTRON TRANSFER FLAVOPROTEIN-UBIQUINONE OXIDOREDUCTASE"/>
    <property type="match status" value="1"/>
</dbReference>
<keyword evidence="3 8" id="KW-0479">Metal-binding</keyword>
<keyword evidence="8" id="KW-0813">Transport</keyword>
<dbReference type="InterPro" id="IPR049398">
    <property type="entry name" value="ETF-QO/FixC_UQ-bd"/>
</dbReference>
<comment type="cofactor">
    <cofactor evidence="8">
        <name>[4Fe-4S] cluster</name>
        <dbReference type="ChEBI" id="CHEBI:49883"/>
    </cofactor>
    <text evidence="8">Binds 1 [4Fe-4S] cluster.</text>
</comment>
<evidence type="ECO:0000256" key="1">
    <source>
        <dbReference type="ARBA" id="ARBA00001974"/>
    </source>
</evidence>
<keyword evidence="8" id="KW-0249">Electron transport</keyword>
<comment type="catalytic activity">
    <reaction evidence="8">
        <text>a ubiquinone + reduced [electron-transfer flavoprotein] = a ubiquinol + oxidized [electron-transfer flavoprotein] + H(+)</text>
        <dbReference type="Rhea" id="RHEA:24052"/>
        <dbReference type="Rhea" id="RHEA-COMP:9565"/>
        <dbReference type="Rhea" id="RHEA-COMP:9566"/>
        <dbReference type="Rhea" id="RHEA-COMP:10685"/>
        <dbReference type="Rhea" id="RHEA-COMP:10686"/>
        <dbReference type="ChEBI" id="CHEBI:15378"/>
        <dbReference type="ChEBI" id="CHEBI:16389"/>
        <dbReference type="ChEBI" id="CHEBI:17976"/>
        <dbReference type="ChEBI" id="CHEBI:57692"/>
        <dbReference type="ChEBI" id="CHEBI:58307"/>
        <dbReference type="EC" id="1.5.5.1"/>
    </reaction>
</comment>
<dbReference type="RefSeq" id="WP_244349354.1">
    <property type="nucleotide sequence ID" value="NZ_JAFIRA010000006.1"/>
</dbReference>
<evidence type="ECO:0000313" key="10">
    <source>
        <dbReference type="EMBL" id="MCJ2542128.1"/>
    </source>
</evidence>
<keyword evidence="7 8" id="KW-0411">Iron-sulfur</keyword>
<dbReference type="Gene3D" id="3.30.70.20">
    <property type="match status" value="1"/>
</dbReference>
<dbReference type="EC" id="1.5.5.1" evidence="8"/>
<evidence type="ECO:0000256" key="4">
    <source>
        <dbReference type="ARBA" id="ARBA00022827"/>
    </source>
</evidence>
<evidence type="ECO:0000259" key="9">
    <source>
        <dbReference type="PROSITE" id="PS51379"/>
    </source>
</evidence>
<dbReference type="InterPro" id="IPR040156">
    <property type="entry name" value="ETF-QO"/>
</dbReference>
<keyword evidence="11" id="KW-1185">Reference proteome</keyword>
<reference evidence="10" key="1">
    <citation type="submission" date="2021-02" db="EMBL/GenBank/DDBJ databases">
        <title>The CRISPR/cas machinery reduction and long-range gene transfer in the hot spring cyanobacterium Synechococcus.</title>
        <authorList>
            <person name="Dvorak P."/>
            <person name="Jahodarova E."/>
            <person name="Hasler P."/>
            <person name="Poulickova A."/>
        </authorList>
    </citation>
    <scope>NUCLEOTIDE SEQUENCE</scope>
    <source>
        <strain evidence="10">Rupite</strain>
    </source>
</reference>
<evidence type="ECO:0000256" key="7">
    <source>
        <dbReference type="ARBA" id="ARBA00023014"/>
    </source>
</evidence>
<dbReference type="Pfam" id="PF21162">
    <property type="entry name" value="ETFQO_UQ-bd"/>
    <property type="match status" value="1"/>
</dbReference>
<dbReference type="InterPro" id="IPR017900">
    <property type="entry name" value="4Fe4S_Fe_S_CS"/>
</dbReference>
<feature type="domain" description="4Fe-4S ferredoxin-type" evidence="9">
    <location>
        <begin position="534"/>
        <end position="563"/>
    </location>
</feature>